<evidence type="ECO:0000256" key="5">
    <source>
        <dbReference type="ARBA" id="ARBA00022692"/>
    </source>
</evidence>
<dbReference type="Proteomes" id="UP000240830">
    <property type="component" value="Unassembled WGS sequence"/>
</dbReference>
<dbReference type="AlphaFoldDB" id="A0A2H9TPP4"/>
<gene>
    <name evidence="10" type="ORF">PSACC_00474</name>
</gene>
<evidence type="ECO:0000256" key="3">
    <source>
        <dbReference type="ARBA" id="ARBA00022676"/>
    </source>
</evidence>
<keyword evidence="9" id="KW-0325">Glycoprotein</keyword>
<dbReference type="Pfam" id="PF11051">
    <property type="entry name" value="Mannosyl_trans3"/>
    <property type="match status" value="1"/>
</dbReference>
<dbReference type="GO" id="GO:0006493">
    <property type="term" value="P:protein O-linked glycosylation"/>
    <property type="evidence" value="ECO:0007669"/>
    <property type="project" value="TreeGrafter"/>
</dbReference>
<evidence type="ECO:0000256" key="8">
    <source>
        <dbReference type="ARBA" id="ARBA00023136"/>
    </source>
</evidence>
<dbReference type="InterPro" id="IPR022751">
    <property type="entry name" value="Alpha_mannosyltransferase"/>
</dbReference>
<keyword evidence="8" id="KW-0472">Membrane</keyword>
<organism evidence="10 11">
    <name type="scientific">Paramicrosporidium saccamoebae</name>
    <dbReference type="NCBI Taxonomy" id="1246581"/>
    <lineage>
        <taxon>Eukaryota</taxon>
        <taxon>Fungi</taxon>
        <taxon>Fungi incertae sedis</taxon>
        <taxon>Cryptomycota</taxon>
        <taxon>Cryptomycota incertae sedis</taxon>
        <taxon>Paramicrosporidium</taxon>
    </lineage>
</organism>
<dbReference type="PANTHER" id="PTHR31392:SF1">
    <property type="entry name" value="ALPHA-1,3-MANNOSYLTRANSFERASE MNN1-RELATED"/>
    <property type="match status" value="1"/>
</dbReference>
<dbReference type="EMBL" id="MTSL01000046">
    <property type="protein sequence ID" value="PJF19709.1"/>
    <property type="molecule type" value="Genomic_DNA"/>
</dbReference>
<evidence type="ECO:0000256" key="2">
    <source>
        <dbReference type="ARBA" id="ARBA00009105"/>
    </source>
</evidence>
<dbReference type="PANTHER" id="PTHR31392">
    <property type="entry name" value="ALPHA-1,3-MANNOSYLTRANSFERASE MNN1-RELATED"/>
    <property type="match status" value="1"/>
</dbReference>
<evidence type="ECO:0000313" key="10">
    <source>
        <dbReference type="EMBL" id="PJF19709.1"/>
    </source>
</evidence>
<comment type="subcellular location">
    <subcellularLocation>
        <location evidence="1">Membrane</location>
        <topology evidence="1">Single-pass type II membrane protein</topology>
    </subcellularLocation>
</comment>
<keyword evidence="4" id="KW-0808">Transferase</keyword>
<evidence type="ECO:0000256" key="1">
    <source>
        <dbReference type="ARBA" id="ARBA00004606"/>
    </source>
</evidence>
<dbReference type="GO" id="GO:0005794">
    <property type="term" value="C:Golgi apparatus"/>
    <property type="evidence" value="ECO:0007669"/>
    <property type="project" value="TreeGrafter"/>
</dbReference>
<evidence type="ECO:0000256" key="7">
    <source>
        <dbReference type="ARBA" id="ARBA00022989"/>
    </source>
</evidence>
<accession>A0A2H9TPP4</accession>
<evidence type="ECO:0000256" key="9">
    <source>
        <dbReference type="ARBA" id="ARBA00023180"/>
    </source>
</evidence>
<keyword evidence="7" id="KW-1133">Transmembrane helix</keyword>
<keyword evidence="3" id="KW-0328">Glycosyltransferase</keyword>
<dbReference type="GO" id="GO:0016020">
    <property type="term" value="C:membrane"/>
    <property type="evidence" value="ECO:0007669"/>
    <property type="project" value="UniProtKB-SubCell"/>
</dbReference>
<reference evidence="10 11" key="1">
    <citation type="submission" date="2016-10" db="EMBL/GenBank/DDBJ databases">
        <title>The genome of Paramicrosporidium saccamoebae is the missing link in understanding Cryptomycota and Microsporidia evolution.</title>
        <authorList>
            <person name="Quandt C.A."/>
            <person name="Beaudet D."/>
            <person name="Corsaro D."/>
            <person name="Michel R."/>
            <person name="Corradi N."/>
            <person name="James T."/>
        </authorList>
    </citation>
    <scope>NUCLEOTIDE SEQUENCE [LARGE SCALE GENOMIC DNA]</scope>
    <source>
        <strain evidence="10 11">KSL3</strain>
    </source>
</reference>
<keyword evidence="11" id="KW-1185">Reference proteome</keyword>
<keyword evidence="5" id="KW-0812">Transmembrane</keyword>
<evidence type="ECO:0000313" key="11">
    <source>
        <dbReference type="Proteomes" id="UP000240830"/>
    </source>
</evidence>
<proteinExistence type="inferred from homology"/>
<dbReference type="OrthoDB" id="430354at2759"/>
<protein>
    <submittedName>
        <fullName evidence="10">Uncharacterized protein</fullName>
    </submittedName>
</protein>
<comment type="caution">
    <text evidence="10">The sequence shown here is derived from an EMBL/GenBank/DDBJ whole genome shotgun (WGS) entry which is preliminary data.</text>
</comment>
<evidence type="ECO:0000256" key="6">
    <source>
        <dbReference type="ARBA" id="ARBA00022968"/>
    </source>
</evidence>
<evidence type="ECO:0000256" key="4">
    <source>
        <dbReference type="ARBA" id="ARBA00022679"/>
    </source>
</evidence>
<dbReference type="InterPro" id="IPR029044">
    <property type="entry name" value="Nucleotide-diphossugar_trans"/>
</dbReference>
<dbReference type="STRING" id="1246581.A0A2H9TPP4"/>
<keyword evidence="6" id="KW-0735">Signal-anchor</keyword>
<sequence>MPKMLPFRMIARALVGALVFGSVIYLLAAVVSQGEFSELETFSAITPNLTEIPNIEDHALKSYASSRLSEMLATSDFVEFARRLRFFGEIFDSYEMTYPEHVAKYSAALAERNGAIEKLALLGKEPIPEELQRAATREIFPYPASSVLWDLEREIFPWAHHRFSSLLEMKASFSGRGIVIPTGSHHLRFAIHLIKHIRLLKCSLPIIVAYSGDGDLKKEEIDYLRHMGVGTMDVAEIFNTASLSLHGWEIKPFALLAAPFEEVILADADIVFLQNPAVMLDDLDYQKHGAIIFHDRTLFAGDQGKTDWLNRNLPHPLSRRVLESRMYLKKSAHEQESGVVVWNKKTRLLGLLAACKMNVKAERDEVTYKVFYGDKESFWLGLEMAAQSYTHLQPVPGVIGDSRYDRKKDQLVACGRILQFDRQAWPLWFNGAIVLDKRSRAGSLKIMNFTHFAREGSWDFGTSCLDVDVTPINGTLKAMIDEIAALWIPNLDYTKI</sequence>
<dbReference type="SUPFAM" id="SSF53448">
    <property type="entry name" value="Nucleotide-diphospho-sugar transferases"/>
    <property type="match status" value="1"/>
</dbReference>
<name>A0A2H9TPP4_9FUNG</name>
<dbReference type="GO" id="GO:0000033">
    <property type="term" value="F:alpha-1,3-mannosyltransferase activity"/>
    <property type="evidence" value="ECO:0007669"/>
    <property type="project" value="TreeGrafter"/>
</dbReference>
<comment type="similarity">
    <text evidence="2">Belongs to the MNN1/MNT family.</text>
</comment>